<sequence length="41" mass="4854">MLLMDQDGFLTENNKVDHFIDGNDLYDQVLKDIKNAKEYIH</sequence>
<dbReference type="EC" id="2.7.8.-" evidence="1"/>
<organism evidence="1 2">
    <name type="scientific">Staphylococcus aureus</name>
    <dbReference type="NCBI Taxonomy" id="1280"/>
    <lineage>
        <taxon>Bacteria</taxon>
        <taxon>Bacillati</taxon>
        <taxon>Bacillota</taxon>
        <taxon>Bacilli</taxon>
        <taxon>Bacillales</taxon>
        <taxon>Staphylococcaceae</taxon>
        <taxon>Staphylococcus</taxon>
    </lineage>
</organism>
<dbReference type="SUPFAM" id="SSF56024">
    <property type="entry name" value="Phospholipase D/nuclease"/>
    <property type="match status" value="1"/>
</dbReference>
<gene>
    <name evidence="1" type="ORF">NCTC10702_02073</name>
</gene>
<protein>
    <submittedName>
        <fullName evidence="1">Cardiolipin synthetase</fullName>
        <ecNumber evidence="1">2.7.8.-</ecNumber>
    </submittedName>
</protein>
<accession>A0A380EIC4</accession>
<dbReference type="AlphaFoldDB" id="A0A380EIC4"/>
<keyword evidence="1" id="KW-0808">Transferase</keyword>
<dbReference type="Proteomes" id="UP000254116">
    <property type="component" value="Unassembled WGS sequence"/>
</dbReference>
<evidence type="ECO:0000313" key="1">
    <source>
        <dbReference type="EMBL" id="SUL34996.1"/>
    </source>
</evidence>
<dbReference type="GO" id="GO:0016740">
    <property type="term" value="F:transferase activity"/>
    <property type="evidence" value="ECO:0007669"/>
    <property type="project" value="UniProtKB-KW"/>
</dbReference>
<dbReference type="EMBL" id="UHBY01000003">
    <property type="protein sequence ID" value="SUL34996.1"/>
    <property type="molecule type" value="Genomic_DNA"/>
</dbReference>
<reference evidence="1 2" key="1">
    <citation type="submission" date="2018-06" db="EMBL/GenBank/DDBJ databases">
        <authorList>
            <consortium name="Pathogen Informatics"/>
            <person name="Doyle S."/>
        </authorList>
    </citation>
    <scope>NUCLEOTIDE SEQUENCE [LARGE SCALE GENOMIC DNA]</scope>
    <source>
        <strain evidence="1 2">NCTC10702</strain>
    </source>
</reference>
<evidence type="ECO:0000313" key="2">
    <source>
        <dbReference type="Proteomes" id="UP000254116"/>
    </source>
</evidence>
<name>A0A380EIC4_STAAU</name>
<proteinExistence type="predicted"/>